<evidence type="ECO:0000256" key="3">
    <source>
        <dbReference type="ARBA" id="ARBA00022691"/>
    </source>
</evidence>
<dbReference type="AlphaFoldDB" id="A0A3S0KVJ2"/>
<keyword evidence="2 5" id="KW-0808">Transferase</keyword>
<evidence type="ECO:0000259" key="4">
    <source>
        <dbReference type="PROSITE" id="PS50123"/>
    </source>
</evidence>
<keyword evidence="3" id="KW-0949">S-adenosyl-L-methionine</keyword>
<dbReference type="Proteomes" id="UP000277007">
    <property type="component" value="Unassembled WGS sequence"/>
</dbReference>
<reference evidence="5 6" key="1">
    <citation type="submission" date="2018-12" db="EMBL/GenBank/DDBJ databases">
        <authorList>
            <person name="Yang Y."/>
        </authorList>
    </citation>
    <scope>NUCLEOTIDE SEQUENCE [LARGE SCALE GENOMIC DNA]</scope>
    <source>
        <strain evidence="5 6">L-25-5w-1</strain>
    </source>
</reference>
<organism evidence="5 6">
    <name type="scientific">Azospirillum griseum</name>
    <dbReference type="NCBI Taxonomy" id="2496639"/>
    <lineage>
        <taxon>Bacteria</taxon>
        <taxon>Pseudomonadati</taxon>
        <taxon>Pseudomonadota</taxon>
        <taxon>Alphaproteobacteria</taxon>
        <taxon>Rhodospirillales</taxon>
        <taxon>Azospirillaceae</taxon>
        <taxon>Azospirillum</taxon>
    </lineage>
</organism>
<protein>
    <submittedName>
        <fullName evidence="5">Methyltransferase domain-containing protein</fullName>
    </submittedName>
</protein>
<dbReference type="GO" id="GO:0032259">
    <property type="term" value="P:methylation"/>
    <property type="evidence" value="ECO:0007669"/>
    <property type="project" value="UniProtKB-KW"/>
</dbReference>
<keyword evidence="6" id="KW-1185">Reference proteome</keyword>
<dbReference type="PANTHER" id="PTHR24422">
    <property type="entry name" value="CHEMOTAXIS PROTEIN METHYLTRANSFERASE"/>
    <property type="match status" value="1"/>
</dbReference>
<dbReference type="GO" id="GO:0008757">
    <property type="term" value="F:S-adenosylmethionine-dependent methyltransferase activity"/>
    <property type="evidence" value="ECO:0007669"/>
    <property type="project" value="InterPro"/>
</dbReference>
<dbReference type="Pfam" id="PF01739">
    <property type="entry name" value="CheR"/>
    <property type="match status" value="1"/>
</dbReference>
<accession>A0A3S0KVJ2</accession>
<dbReference type="PANTHER" id="PTHR24422:SF19">
    <property type="entry name" value="CHEMOTAXIS PROTEIN METHYLTRANSFERASE"/>
    <property type="match status" value="1"/>
</dbReference>
<dbReference type="InterPro" id="IPR050903">
    <property type="entry name" value="Bact_Chemotaxis_MeTrfase"/>
</dbReference>
<dbReference type="InterPro" id="IPR000780">
    <property type="entry name" value="CheR_MeTrfase"/>
</dbReference>
<dbReference type="InterPro" id="IPR029063">
    <property type="entry name" value="SAM-dependent_MTases_sf"/>
</dbReference>
<dbReference type="PRINTS" id="PR00996">
    <property type="entry name" value="CHERMTFRASE"/>
</dbReference>
<proteinExistence type="predicted"/>
<feature type="domain" description="CheR-type methyltransferase" evidence="4">
    <location>
        <begin position="59"/>
        <end position="260"/>
    </location>
</feature>
<dbReference type="InterPro" id="IPR022642">
    <property type="entry name" value="CheR_C"/>
</dbReference>
<evidence type="ECO:0000256" key="1">
    <source>
        <dbReference type="ARBA" id="ARBA00022603"/>
    </source>
</evidence>
<evidence type="ECO:0000313" key="6">
    <source>
        <dbReference type="Proteomes" id="UP000277007"/>
    </source>
</evidence>
<gene>
    <name evidence="5" type="ORF">EJ903_21055</name>
</gene>
<evidence type="ECO:0000313" key="5">
    <source>
        <dbReference type="EMBL" id="RTR16277.1"/>
    </source>
</evidence>
<dbReference type="EMBL" id="RXMA01000026">
    <property type="protein sequence ID" value="RTR16277.1"/>
    <property type="molecule type" value="Genomic_DNA"/>
</dbReference>
<dbReference type="PROSITE" id="PS50123">
    <property type="entry name" value="CHER"/>
    <property type="match status" value="1"/>
</dbReference>
<evidence type="ECO:0000256" key="2">
    <source>
        <dbReference type="ARBA" id="ARBA00022679"/>
    </source>
</evidence>
<name>A0A3S0KVJ2_9PROT</name>
<dbReference type="Gene3D" id="3.40.50.150">
    <property type="entry name" value="Vaccinia Virus protein VP39"/>
    <property type="match status" value="1"/>
</dbReference>
<dbReference type="OrthoDB" id="9816309at2"/>
<dbReference type="RefSeq" id="WP_126619149.1">
    <property type="nucleotide sequence ID" value="NZ_JBHUCY010000002.1"/>
</dbReference>
<dbReference type="SUPFAM" id="SSF53335">
    <property type="entry name" value="S-adenosyl-L-methionine-dependent methyltransferases"/>
    <property type="match status" value="1"/>
</dbReference>
<keyword evidence="1 5" id="KW-0489">Methyltransferase</keyword>
<dbReference type="SMART" id="SM00138">
    <property type="entry name" value="MeTrc"/>
    <property type="match status" value="1"/>
</dbReference>
<comment type="caution">
    <text evidence="5">The sequence shown here is derived from an EMBL/GenBank/DDBJ whole genome shotgun (WGS) entry which is preliminary data.</text>
</comment>
<sequence length="285" mass="29893">MAGLPPQDPLSFPAMGATHAAGASALALDTCRLIGANPSGPVGARLIEACDHLPPGAALASGAERDALVARLIDGATNRETYFFRDRRQLGLMASLLGDWATAHPGTTLALWSAGCATGEEAYSLAITLRRQGRNVSVLGTDISRSALAVAREAVYRTGPMSPCRQVGMEDDADLPLTGDGRRCVADPIRAVVRFAEHNILKTPPAPLFFDAVVCRNVLIYMDDTARRMAFTALAAAVRPGGLLLLGPGDSAPPTDPQSFGFAPLFRDGTGLFVKGSVDDRPTGR</sequence>